<dbReference type="Gene3D" id="1.25.40.10">
    <property type="entry name" value="Tetratricopeptide repeat domain"/>
    <property type="match status" value="1"/>
</dbReference>
<organism evidence="1 2">
    <name type="scientific">Gilvimarinus algae</name>
    <dbReference type="NCBI Taxonomy" id="3058037"/>
    <lineage>
        <taxon>Bacteria</taxon>
        <taxon>Pseudomonadati</taxon>
        <taxon>Pseudomonadota</taxon>
        <taxon>Gammaproteobacteria</taxon>
        <taxon>Cellvibrionales</taxon>
        <taxon>Cellvibrionaceae</taxon>
        <taxon>Gilvimarinus</taxon>
    </lineage>
</organism>
<accession>A0ABT8TBN2</accession>
<dbReference type="Gene3D" id="1.20.58.320">
    <property type="entry name" value="TPR-like"/>
    <property type="match status" value="1"/>
</dbReference>
<keyword evidence="2" id="KW-1185">Reference proteome</keyword>
<dbReference type="RefSeq" id="WP_302711179.1">
    <property type="nucleotide sequence ID" value="NZ_JAULRT010000032.1"/>
</dbReference>
<proteinExistence type="predicted"/>
<comment type="caution">
    <text evidence="1">The sequence shown here is derived from an EMBL/GenBank/DDBJ whole genome shotgun (WGS) entry which is preliminary data.</text>
</comment>
<evidence type="ECO:0000313" key="1">
    <source>
        <dbReference type="EMBL" id="MDO3381055.1"/>
    </source>
</evidence>
<dbReference type="InterPro" id="IPR010323">
    <property type="entry name" value="DUF924"/>
</dbReference>
<dbReference type="Pfam" id="PF06041">
    <property type="entry name" value="DUF924"/>
    <property type="match status" value="1"/>
</dbReference>
<name>A0ABT8TBN2_9GAMM</name>
<dbReference type="Proteomes" id="UP001168380">
    <property type="component" value="Unassembled WGS sequence"/>
</dbReference>
<dbReference type="InterPro" id="IPR011990">
    <property type="entry name" value="TPR-like_helical_dom_sf"/>
</dbReference>
<dbReference type="EMBL" id="JAULRT010000032">
    <property type="protein sequence ID" value="MDO3381055.1"/>
    <property type="molecule type" value="Genomic_DNA"/>
</dbReference>
<protein>
    <submittedName>
        <fullName evidence="1">DUF924 family protein</fullName>
    </submittedName>
</protein>
<reference evidence="1" key="1">
    <citation type="submission" date="2023-07" db="EMBL/GenBank/DDBJ databases">
        <title>Gilvimarinus algae sp. nov., isolated from the surface of Kelp.</title>
        <authorList>
            <person name="Sun Y.Y."/>
            <person name="Gong Y."/>
            <person name="Du Z.J."/>
        </authorList>
    </citation>
    <scope>NUCLEOTIDE SEQUENCE</scope>
    <source>
        <strain evidence="1">SDUM040014</strain>
    </source>
</reference>
<evidence type="ECO:0000313" key="2">
    <source>
        <dbReference type="Proteomes" id="UP001168380"/>
    </source>
</evidence>
<sequence>MGTRGVNEVLKFWFDSLQPQDWFAKSDRLDQQIAQCFGALHQRLVSTKDDALLQSPEQALVAVIVLDQFSRNLFRDQPEAFAQDDKALAIARAAIERQWDQLLPPRQRAFLYMPFMHSERLEDHEQAMALFTELGNEKNLEFERKHKVIIERFGRYPHRNAVLGRESTPEERAFLTQPGSSF</sequence>
<gene>
    <name evidence="1" type="ORF">QWI16_02645</name>
</gene>
<dbReference type="SUPFAM" id="SSF48452">
    <property type="entry name" value="TPR-like"/>
    <property type="match status" value="1"/>
</dbReference>